<dbReference type="Pfam" id="PF21305">
    <property type="entry name" value="type_II_gspD_N0"/>
    <property type="match status" value="1"/>
</dbReference>
<comment type="caution">
    <text evidence="6">The sequence shown here is derived from an EMBL/GenBank/DDBJ whole genome shotgun (WGS) entry which is preliminary data.</text>
</comment>
<dbReference type="PANTHER" id="PTHR30332">
    <property type="entry name" value="PROBABLE GENERAL SECRETION PATHWAY PROTEIN D"/>
    <property type="match status" value="1"/>
</dbReference>
<evidence type="ECO:0000256" key="3">
    <source>
        <dbReference type="ARBA" id="ARBA00023136"/>
    </source>
</evidence>
<dbReference type="GO" id="GO:0016020">
    <property type="term" value="C:membrane"/>
    <property type="evidence" value="ECO:0007669"/>
    <property type="project" value="UniProtKB-SubCell"/>
</dbReference>
<dbReference type="InterPro" id="IPR049371">
    <property type="entry name" value="GspD-like_N0"/>
</dbReference>
<sequence length="403" mass="43241">MITRNNTVRLISSAALLITLALAPSAALAAAKVSFNFVDVEITAVAKFVSDVTGKNFIYDDRVRGKVTIIAPTKISVNDAYDLFTSVLRLKGYAIVPSGISAHKIVPVAEARQSGLKVTRLRVPRNEDFIARLIPIEHISADAALRFLQPVISRNGYISAFGPGNLLLIMDSGLVIEKVLKIAGAIDQPFEAEEPEVVFLENSDAAEVGRVLNEGIQKNAQARGVKPSAKAVIVKRINALVLFGSRAERSSMLRLIERLDVEPQIEQGVINVHFLENADAEELSAVLKNLIGGARKGAKPKGGSSPFASLSDISVTPDKGTNSLVIVASPSDYTSIIGVIRKLDRKRRQVYVEALIVEASIDKLRELGSKWRAIGVKGGEPVAVGGFGVMDQESMQNIATGLS</sequence>
<accession>A0A0F9JLH7</accession>
<evidence type="ECO:0000256" key="2">
    <source>
        <dbReference type="ARBA" id="ARBA00022729"/>
    </source>
</evidence>
<protein>
    <submittedName>
        <fullName evidence="6">Uncharacterized protein</fullName>
    </submittedName>
</protein>
<feature type="non-terminal residue" evidence="6">
    <location>
        <position position="403"/>
    </location>
</feature>
<dbReference type="InterPro" id="IPR038591">
    <property type="entry name" value="NolW-like_sf"/>
</dbReference>
<feature type="domain" description="NolW-like" evidence="4">
    <location>
        <begin position="275"/>
        <end position="349"/>
    </location>
</feature>
<name>A0A0F9JLH7_9ZZZZ</name>
<evidence type="ECO:0000256" key="1">
    <source>
        <dbReference type="ARBA" id="ARBA00004370"/>
    </source>
</evidence>
<reference evidence="6" key="1">
    <citation type="journal article" date="2015" name="Nature">
        <title>Complex archaea that bridge the gap between prokaryotes and eukaryotes.</title>
        <authorList>
            <person name="Spang A."/>
            <person name="Saw J.H."/>
            <person name="Jorgensen S.L."/>
            <person name="Zaremba-Niedzwiedzka K."/>
            <person name="Martijn J."/>
            <person name="Lind A.E."/>
            <person name="van Eijk R."/>
            <person name="Schleper C."/>
            <person name="Guy L."/>
            <person name="Ettema T.J."/>
        </authorList>
    </citation>
    <scope>NUCLEOTIDE SEQUENCE</scope>
</reference>
<proteinExistence type="predicted"/>
<dbReference type="GO" id="GO:0009306">
    <property type="term" value="P:protein secretion"/>
    <property type="evidence" value="ECO:0007669"/>
    <property type="project" value="TreeGrafter"/>
</dbReference>
<dbReference type="EMBL" id="LAZR01017593">
    <property type="protein sequence ID" value="KKL99767.1"/>
    <property type="molecule type" value="Genomic_DNA"/>
</dbReference>
<organism evidence="6">
    <name type="scientific">marine sediment metagenome</name>
    <dbReference type="NCBI Taxonomy" id="412755"/>
    <lineage>
        <taxon>unclassified sequences</taxon>
        <taxon>metagenomes</taxon>
        <taxon>ecological metagenomes</taxon>
    </lineage>
</organism>
<dbReference type="AlphaFoldDB" id="A0A0F9JLH7"/>
<dbReference type="Gene3D" id="3.30.1370.120">
    <property type="match status" value="3"/>
</dbReference>
<feature type="domain" description="GspD-like N0" evidence="5">
    <location>
        <begin position="36"/>
        <end position="104"/>
    </location>
</feature>
<dbReference type="InterPro" id="IPR050810">
    <property type="entry name" value="Bact_Secretion_Sys_Channel"/>
</dbReference>
<gene>
    <name evidence="6" type="ORF">LCGC14_1811150</name>
</gene>
<dbReference type="InterPro" id="IPR005644">
    <property type="entry name" value="NolW-like"/>
</dbReference>
<dbReference type="GO" id="GO:0015627">
    <property type="term" value="C:type II protein secretion system complex"/>
    <property type="evidence" value="ECO:0007669"/>
    <property type="project" value="TreeGrafter"/>
</dbReference>
<keyword evidence="3" id="KW-0472">Membrane</keyword>
<evidence type="ECO:0000259" key="5">
    <source>
        <dbReference type="Pfam" id="PF21305"/>
    </source>
</evidence>
<dbReference type="Pfam" id="PF03958">
    <property type="entry name" value="Secretin_N"/>
    <property type="match status" value="1"/>
</dbReference>
<comment type="subcellular location">
    <subcellularLocation>
        <location evidence="1">Membrane</location>
    </subcellularLocation>
</comment>
<evidence type="ECO:0000313" key="6">
    <source>
        <dbReference type="EMBL" id="KKL99767.1"/>
    </source>
</evidence>
<keyword evidence="2" id="KW-0732">Signal</keyword>
<evidence type="ECO:0000259" key="4">
    <source>
        <dbReference type="Pfam" id="PF03958"/>
    </source>
</evidence>
<dbReference type="PANTHER" id="PTHR30332:SF24">
    <property type="entry name" value="SECRETIN GSPD-RELATED"/>
    <property type="match status" value="1"/>
</dbReference>